<accession>A0A6M3LHE7</accession>
<name>A0A6M3LHE7_9ZZZZ</name>
<gene>
    <name evidence="1" type="ORF">MM415B04497_0003</name>
</gene>
<protein>
    <submittedName>
        <fullName evidence="1">Uncharacterized protein</fullName>
    </submittedName>
</protein>
<reference evidence="1" key="1">
    <citation type="submission" date="2020-03" db="EMBL/GenBank/DDBJ databases">
        <title>The deep terrestrial virosphere.</title>
        <authorList>
            <person name="Holmfeldt K."/>
            <person name="Nilsson E."/>
            <person name="Simone D."/>
            <person name="Lopez-Fernandez M."/>
            <person name="Wu X."/>
            <person name="de Brujin I."/>
            <person name="Lundin D."/>
            <person name="Andersson A."/>
            <person name="Bertilsson S."/>
            <person name="Dopson M."/>
        </authorList>
    </citation>
    <scope>NUCLEOTIDE SEQUENCE</scope>
    <source>
        <strain evidence="1">MM415B04497</strain>
    </source>
</reference>
<dbReference type="AlphaFoldDB" id="A0A6M3LHE7"/>
<organism evidence="1">
    <name type="scientific">viral metagenome</name>
    <dbReference type="NCBI Taxonomy" id="1070528"/>
    <lineage>
        <taxon>unclassified sequences</taxon>
        <taxon>metagenomes</taxon>
        <taxon>organismal metagenomes</taxon>
    </lineage>
</organism>
<proteinExistence type="predicted"/>
<dbReference type="EMBL" id="MT143093">
    <property type="protein sequence ID" value="QJA92744.1"/>
    <property type="molecule type" value="Genomic_DNA"/>
</dbReference>
<evidence type="ECO:0000313" key="1">
    <source>
        <dbReference type="EMBL" id="QJA92744.1"/>
    </source>
</evidence>
<sequence>MTTYTIFDLRSMARKLLKEAKKKYGKQVELASHPQIRINGQSIQLVIFVYPVKGEDKHDHLEEYSMGI</sequence>